<dbReference type="EMBL" id="KV784358">
    <property type="protein sequence ID" value="OEU16022.1"/>
    <property type="molecule type" value="Genomic_DNA"/>
</dbReference>
<evidence type="ECO:0000313" key="2">
    <source>
        <dbReference type="EMBL" id="OEU16022.1"/>
    </source>
</evidence>
<feature type="compositionally biased region" description="Basic and acidic residues" evidence="1">
    <location>
        <begin position="12"/>
        <end position="30"/>
    </location>
</feature>
<dbReference type="Proteomes" id="UP000095751">
    <property type="component" value="Unassembled WGS sequence"/>
</dbReference>
<dbReference type="KEGG" id="fcy:FRACYDRAFT_238605"/>
<feature type="compositionally biased region" description="Acidic residues" evidence="1">
    <location>
        <begin position="132"/>
        <end position="154"/>
    </location>
</feature>
<feature type="compositionally biased region" description="Basic residues" evidence="1">
    <location>
        <begin position="219"/>
        <end position="228"/>
    </location>
</feature>
<feature type="compositionally biased region" description="Polar residues" evidence="1">
    <location>
        <begin position="31"/>
        <end position="43"/>
    </location>
</feature>
<feature type="compositionally biased region" description="Polar residues" evidence="1">
    <location>
        <begin position="100"/>
        <end position="109"/>
    </location>
</feature>
<protein>
    <submittedName>
        <fullName evidence="2">Uncharacterized protein</fullName>
    </submittedName>
</protein>
<name>A0A1E7FCW5_9STRA</name>
<feature type="compositionally biased region" description="Polar residues" evidence="1">
    <location>
        <begin position="1"/>
        <end position="11"/>
    </location>
</feature>
<feature type="compositionally biased region" description="Basic and acidic residues" evidence="1">
    <location>
        <begin position="110"/>
        <end position="121"/>
    </location>
</feature>
<sequence length="535" mass="61278">MYDNVSIGSTKEAQRGGKLDQKPMKMKENSENGIIGSSDNGKMTDTDDEQGWTKIKTNGSRKPKMKNNEQPIIDSIITTIDIKTKKVKNGTMEVKIESPVRSNRCNIPDTTERDAEDKSADITKQLMNQEPPAEEEEEEEEEENEDEDKEEEEDEVKKIEPPTRTTRSTITDGIEFELNSRNQNEQRLTPPRIEDKEEEKKQEEDKEDNEEDKEERYKKEKHNNKKNKNITNTSTSEEKESGEERIVTMANEQAGDKENRRLVTDQNTNGSEGNNGNNESGNSGNNGNNDDNNNNNNGDNSNNNNNNRKRGGRPKVSIVAPTDMETYTFTIAWRPENKAGKDGKIIIKNAMREMQHREPTIIFHPTNSATSPVPRDIININNDFPKTPATYDDFFDQNRNRDNTNQQTFMKVSMPHNEKELQNKLHNYLYHNQLYMNSPFINDNTLEQVGFVEKGHSRLVYRPTMEKKISNGIKEIMNSNKLTPQQVAQIKNLSSNIRVECHRGTVRGGEYNNQAVCEGIVLKTTKTQAKWGWNC</sequence>
<evidence type="ECO:0000256" key="1">
    <source>
        <dbReference type="SAM" id="MobiDB-lite"/>
    </source>
</evidence>
<feature type="compositionally biased region" description="Low complexity" evidence="1">
    <location>
        <begin position="269"/>
        <end position="306"/>
    </location>
</feature>
<keyword evidence="3" id="KW-1185">Reference proteome</keyword>
<gene>
    <name evidence="2" type="ORF">FRACYDRAFT_238605</name>
</gene>
<feature type="region of interest" description="Disordered" evidence="1">
    <location>
        <begin position="87"/>
        <end position="317"/>
    </location>
</feature>
<dbReference type="InParanoid" id="A0A1E7FCW5"/>
<feature type="compositionally biased region" description="Basic and acidic residues" evidence="1">
    <location>
        <begin position="236"/>
        <end position="246"/>
    </location>
</feature>
<proteinExistence type="predicted"/>
<organism evidence="2 3">
    <name type="scientific">Fragilariopsis cylindrus CCMP1102</name>
    <dbReference type="NCBI Taxonomy" id="635003"/>
    <lineage>
        <taxon>Eukaryota</taxon>
        <taxon>Sar</taxon>
        <taxon>Stramenopiles</taxon>
        <taxon>Ochrophyta</taxon>
        <taxon>Bacillariophyta</taxon>
        <taxon>Bacillariophyceae</taxon>
        <taxon>Bacillariophycidae</taxon>
        <taxon>Bacillariales</taxon>
        <taxon>Bacillariaceae</taxon>
        <taxon>Fragilariopsis</taxon>
    </lineage>
</organism>
<evidence type="ECO:0000313" key="3">
    <source>
        <dbReference type="Proteomes" id="UP000095751"/>
    </source>
</evidence>
<feature type="compositionally biased region" description="Basic and acidic residues" evidence="1">
    <location>
        <begin position="192"/>
        <end position="204"/>
    </location>
</feature>
<reference evidence="2 3" key="1">
    <citation type="submission" date="2016-09" db="EMBL/GenBank/DDBJ databases">
        <title>Extensive genetic diversity and differential bi-allelic expression allows diatom success in the polar Southern Ocean.</title>
        <authorList>
            <consortium name="DOE Joint Genome Institute"/>
            <person name="Mock T."/>
            <person name="Otillar R.P."/>
            <person name="Strauss J."/>
            <person name="Dupont C."/>
            <person name="Frickenhaus S."/>
            <person name="Maumus F."/>
            <person name="Mcmullan M."/>
            <person name="Sanges R."/>
            <person name="Schmutz J."/>
            <person name="Toseland A."/>
            <person name="Valas R."/>
            <person name="Veluchamy A."/>
            <person name="Ward B.J."/>
            <person name="Allen A."/>
            <person name="Barry K."/>
            <person name="Falciatore A."/>
            <person name="Ferrante M."/>
            <person name="Fortunato A.E."/>
            <person name="Gloeckner G."/>
            <person name="Gruber A."/>
            <person name="Hipkin R."/>
            <person name="Janech M."/>
            <person name="Kroth P."/>
            <person name="Leese F."/>
            <person name="Lindquist E."/>
            <person name="Lyon B.R."/>
            <person name="Martin J."/>
            <person name="Mayer C."/>
            <person name="Parker M."/>
            <person name="Quesneville H."/>
            <person name="Raymond J."/>
            <person name="Uhlig C."/>
            <person name="Valentin K.U."/>
            <person name="Worden A.Z."/>
            <person name="Armbrust E.V."/>
            <person name="Bowler C."/>
            <person name="Green B."/>
            <person name="Moulton V."/>
            <person name="Van Oosterhout C."/>
            <person name="Grigoriev I."/>
        </authorList>
    </citation>
    <scope>NUCLEOTIDE SEQUENCE [LARGE SCALE GENOMIC DNA]</scope>
    <source>
        <strain evidence="2 3">CCMP1102</strain>
    </source>
</reference>
<feature type="region of interest" description="Disordered" evidence="1">
    <location>
        <begin position="1"/>
        <end position="70"/>
    </location>
</feature>
<dbReference type="AlphaFoldDB" id="A0A1E7FCW5"/>
<accession>A0A1E7FCW5</accession>
<feature type="compositionally biased region" description="Basic and acidic residues" evidence="1">
    <location>
        <begin position="254"/>
        <end position="263"/>
    </location>
</feature>